<gene>
    <name evidence="1" type="ORF">KL86DYS1_10472</name>
</gene>
<evidence type="ECO:0000313" key="1">
    <source>
        <dbReference type="EMBL" id="SBV91933.1"/>
    </source>
</evidence>
<sequence length="116" mass="13332">MDSIDNPRFPHKVEILRVEYDQYGESIKDENGDEILNKVFESECGLRDMVRGVDVNAKVLNSDYKLALPRTSFRLEKRDTVRFTHSYTGEVIVGLIEDHKTFNFGTNIWFESGGNG</sequence>
<accession>A0A212IXH6</accession>
<name>A0A212IXH6_9BACT</name>
<protein>
    <submittedName>
        <fullName evidence="1">Uncharacterized protein</fullName>
    </submittedName>
</protein>
<dbReference type="AlphaFoldDB" id="A0A212IXH6"/>
<organism evidence="1">
    <name type="scientific">uncultured Dysgonomonas sp</name>
    <dbReference type="NCBI Taxonomy" id="206096"/>
    <lineage>
        <taxon>Bacteria</taxon>
        <taxon>Pseudomonadati</taxon>
        <taxon>Bacteroidota</taxon>
        <taxon>Bacteroidia</taxon>
        <taxon>Bacteroidales</taxon>
        <taxon>Dysgonomonadaceae</taxon>
        <taxon>Dysgonomonas</taxon>
        <taxon>environmental samples</taxon>
    </lineage>
</organism>
<proteinExistence type="predicted"/>
<dbReference type="EMBL" id="FLUM01000001">
    <property type="protein sequence ID" value="SBV91933.1"/>
    <property type="molecule type" value="Genomic_DNA"/>
</dbReference>
<dbReference type="RefSeq" id="WP_296938368.1">
    <property type="nucleotide sequence ID" value="NZ_LT599032.1"/>
</dbReference>
<reference evidence="1" key="1">
    <citation type="submission" date="2016-04" db="EMBL/GenBank/DDBJ databases">
        <authorList>
            <person name="Evans L.H."/>
            <person name="Alamgir A."/>
            <person name="Owens N."/>
            <person name="Weber N.D."/>
            <person name="Virtaneva K."/>
            <person name="Barbian K."/>
            <person name="Babar A."/>
            <person name="Rosenke K."/>
        </authorList>
    </citation>
    <scope>NUCLEOTIDE SEQUENCE</scope>
    <source>
        <strain evidence="1">86-1</strain>
    </source>
</reference>